<keyword evidence="6" id="KW-0808">Transferase</keyword>
<keyword evidence="5" id="KW-0812">Transmembrane</keyword>
<name>A0A5D3DG57_CUCMM</name>
<dbReference type="SUPFAM" id="SSF48371">
    <property type="entry name" value="ARM repeat"/>
    <property type="match status" value="2"/>
</dbReference>
<feature type="transmembrane region" description="Helical" evidence="5">
    <location>
        <begin position="6"/>
        <end position="27"/>
    </location>
</feature>
<keyword evidence="6" id="KW-0418">Kinase</keyword>
<sequence length="237" mass="26076">MPHDFFPLLINFFHLFSISLSTLSSLANSHRAYSCRRPSHRCVCHCCARSSSSFLMFARSCPAFATIVPSPFAKLRPRMAMVVVMLEGCVAVEDPPDIEMVVVDLLSIDEEMMNSDEKPKIVPFRERMDDRNVPSSSSTACSYAFSILSARGGKGLLSWIEDDSLIVDETATAIPEAVWALGNVAGDSPSCRDLVLSHGALVSLLGQLNEHSKLSMLRNATWTLSNFCRGKPPTLFD</sequence>
<accession>A0A5D3DG57</accession>
<keyword evidence="3" id="KW-0677">Repeat</keyword>
<dbReference type="InterPro" id="IPR016024">
    <property type="entry name" value="ARM-type_fold"/>
</dbReference>
<dbReference type="PANTHER" id="PTHR23316">
    <property type="entry name" value="IMPORTIN ALPHA"/>
    <property type="match status" value="1"/>
</dbReference>
<keyword evidence="6" id="KW-0675">Receptor</keyword>
<dbReference type="InterPro" id="IPR000225">
    <property type="entry name" value="Armadillo"/>
</dbReference>
<keyword evidence="2" id="KW-0813">Transport</keyword>
<dbReference type="Proteomes" id="UP000321947">
    <property type="component" value="Unassembled WGS sequence"/>
</dbReference>
<dbReference type="GO" id="GO:0016301">
    <property type="term" value="F:kinase activity"/>
    <property type="evidence" value="ECO:0007669"/>
    <property type="project" value="UniProtKB-KW"/>
</dbReference>
<dbReference type="EMBL" id="SSTD01004937">
    <property type="protein sequence ID" value="TYK22681.1"/>
    <property type="molecule type" value="Genomic_DNA"/>
</dbReference>
<gene>
    <name evidence="6" type="ORF">E5676_scaffold195G001270</name>
</gene>
<proteinExistence type="inferred from homology"/>
<evidence type="ECO:0000256" key="1">
    <source>
        <dbReference type="ARBA" id="ARBA00010394"/>
    </source>
</evidence>
<comment type="similarity">
    <text evidence="1">Belongs to the importin alpha family.</text>
</comment>
<evidence type="ECO:0000313" key="6">
    <source>
        <dbReference type="EMBL" id="TYK22681.1"/>
    </source>
</evidence>
<keyword evidence="4" id="KW-0653">Protein transport</keyword>
<reference evidence="6 7" key="1">
    <citation type="submission" date="2019-08" db="EMBL/GenBank/DDBJ databases">
        <title>Draft genome sequences of two oriental melons (Cucumis melo L. var makuwa).</title>
        <authorList>
            <person name="Kwon S.-Y."/>
        </authorList>
    </citation>
    <scope>NUCLEOTIDE SEQUENCE [LARGE SCALE GENOMIC DNA]</scope>
    <source>
        <strain evidence="7">cv. Chang Bougi</strain>
        <tissue evidence="6">Leaf</tissue>
    </source>
</reference>
<comment type="caution">
    <text evidence="6">The sequence shown here is derived from an EMBL/GenBank/DDBJ whole genome shotgun (WGS) entry which is preliminary data.</text>
</comment>
<evidence type="ECO:0000256" key="2">
    <source>
        <dbReference type="ARBA" id="ARBA00022448"/>
    </source>
</evidence>
<dbReference type="GO" id="GO:0015031">
    <property type="term" value="P:protein transport"/>
    <property type="evidence" value="ECO:0007669"/>
    <property type="project" value="UniProtKB-KW"/>
</dbReference>
<dbReference type="Gene3D" id="1.25.10.10">
    <property type="entry name" value="Leucine-rich Repeat Variant"/>
    <property type="match status" value="1"/>
</dbReference>
<protein>
    <submittedName>
        <fullName evidence="6">Putative receptor-like protein kinase</fullName>
    </submittedName>
</protein>
<dbReference type="Pfam" id="PF00514">
    <property type="entry name" value="Arm"/>
    <property type="match status" value="1"/>
</dbReference>
<evidence type="ECO:0000256" key="3">
    <source>
        <dbReference type="ARBA" id="ARBA00022737"/>
    </source>
</evidence>
<keyword evidence="5" id="KW-0472">Membrane</keyword>
<dbReference type="InterPro" id="IPR011989">
    <property type="entry name" value="ARM-like"/>
</dbReference>
<evidence type="ECO:0000313" key="7">
    <source>
        <dbReference type="Proteomes" id="UP000321947"/>
    </source>
</evidence>
<dbReference type="AlphaFoldDB" id="A0A5D3DG57"/>
<evidence type="ECO:0000256" key="5">
    <source>
        <dbReference type="SAM" id="Phobius"/>
    </source>
</evidence>
<evidence type="ECO:0000256" key="4">
    <source>
        <dbReference type="ARBA" id="ARBA00022927"/>
    </source>
</evidence>
<organism evidence="6 7">
    <name type="scientific">Cucumis melo var. makuwa</name>
    <name type="common">Oriental melon</name>
    <dbReference type="NCBI Taxonomy" id="1194695"/>
    <lineage>
        <taxon>Eukaryota</taxon>
        <taxon>Viridiplantae</taxon>
        <taxon>Streptophyta</taxon>
        <taxon>Embryophyta</taxon>
        <taxon>Tracheophyta</taxon>
        <taxon>Spermatophyta</taxon>
        <taxon>Magnoliopsida</taxon>
        <taxon>eudicotyledons</taxon>
        <taxon>Gunneridae</taxon>
        <taxon>Pentapetalae</taxon>
        <taxon>rosids</taxon>
        <taxon>fabids</taxon>
        <taxon>Cucurbitales</taxon>
        <taxon>Cucurbitaceae</taxon>
        <taxon>Benincaseae</taxon>
        <taxon>Cucumis</taxon>
    </lineage>
</organism>
<keyword evidence="5" id="KW-1133">Transmembrane helix</keyword>